<comment type="caution">
    <text evidence="1">The sequence shown here is derived from an EMBL/GenBank/DDBJ whole genome shotgun (WGS) entry which is preliminary data.</text>
</comment>
<protein>
    <submittedName>
        <fullName evidence="1">Uncharacterized protein</fullName>
    </submittedName>
</protein>
<gene>
    <name evidence="1" type="ORF">HGRIS_002864</name>
</gene>
<accession>A0ABR3JMQ4</accession>
<reference evidence="2" key="1">
    <citation type="submission" date="2024-06" db="EMBL/GenBank/DDBJ databases">
        <title>Multi-omics analyses provide insights into the biosynthesis of the anticancer antibiotic pleurotin in Hohenbuehelia grisea.</title>
        <authorList>
            <person name="Weaver J.A."/>
            <person name="Alberti F."/>
        </authorList>
    </citation>
    <scope>NUCLEOTIDE SEQUENCE [LARGE SCALE GENOMIC DNA]</scope>
    <source>
        <strain evidence="2">T-177</strain>
    </source>
</reference>
<evidence type="ECO:0000313" key="2">
    <source>
        <dbReference type="Proteomes" id="UP001556367"/>
    </source>
</evidence>
<keyword evidence="2" id="KW-1185">Reference proteome</keyword>
<proteinExistence type="predicted"/>
<sequence>MIYPAIMLLNFEVHPLTPVYQACSVPGSLAVRDVDTSNNDRHFQHHCKCPLVQSMKTGSKKRTLTNLARLLYCEQMPRIQRRTKFNSDSALHPGHPAVEDAKRYHLESCV</sequence>
<evidence type="ECO:0000313" key="1">
    <source>
        <dbReference type="EMBL" id="KAL0956745.1"/>
    </source>
</evidence>
<name>A0ABR3JMQ4_9AGAR</name>
<dbReference type="Proteomes" id="UP001556367">
    <property type="component" value="Unassembled WGS sequence"/>
</dbReference>
<organism evidence="1 2">
    <name type="scientific">Hohenbuehelia grisea</name>
    <dbReference type="NCBI Taxonomy" id="104357"/>
    <lineage>
        <taxon>Eukaryota</taxon>
        <taxon>Fungi</taxon>
        <taxon>Dikarya</taxon>
        <taxon>Basidiomycota</taxon>
        <taxon>Agaricomycotina</taxon>
        <taxon>Agaricomycetes</taxon>
        <taxon>Agaricomycetidae</taxon>
        <taxon>Agaricales</taxon>
        <taxon>Pleurotineae</taxon>
        <taxon>Pleurotaceae</taxon>
        <taxon>Hohenbuehelia</taxon>
    </lineage>
</organism>
<dbReference type="EMBL" id="JASNQZ010000006">
    <property type="protein sequence ID" value="KAL0956745.1"/>
    <property type="molecule type" value="Genomic_DNA"/>
</dbReference>